<proteinExistence type="predicted"/>
<name>A0A6A5U0P2_9PLEO</name>
<gene>
    <name evidence="1" type="ORF">CC80DRAFT_559517</name>
</gene>
<accession>A0A6A5U0P2</accession>
<reference evidence="1" key="1">
    <citation type="journal article" date="2020" name="Stud. Mycol.">
        <title>101 Dothideomycetes genomes: a test case for predicting lifestyles and emergence of pathogens.</title>
        <authorList>
            <person name="Haridas S."/>
            <person name="Albert R."/>
            <person name="Binder M."/>
            <person name="Bloem J."/>
            <person name="Labutti K."/>
            <person name="Salamov A."/>
            <person name="Andreopoulos B."/>
            <person name="Baker S."/>
            <person name="Barry K."/>
            <person name="Bills G."/>
            <person name="Bluhm B."/>
            <person name="Cannon C."/>
            <person name="Castanera R."/>
            <person name="Culley D."/>
            <person name="Daum C."/>
            <person name="Ezra D."/>
            <person name="Gonzalez J."/>
            <person name="Henrissat B."/>
            <person name="Kuo A."/>
            <person name="Liang C."/>
            <person name="Lipzen A."/>
            <person name="Lutzoni F."/>
            <person name="Magnuson J."/>
            <person name="Mondo S."/>
            <person name="Nolan M."/>
            <person name="Ohm R."/>
            <person name="Pangilinan J."/>
            <person name="Park H.-J."/>
            <person name="Ramirez L."/>
            <person name="Alfaro M."/>
            <person name="Sun H."/>
            <person name="Tritt A."/>
            <person name="Yoshinaga Y."/>
            <person name="Zwiers L.-H."/>
            <person name="Turgeon B."/>
            <person name="Goodwin S."/>
            <person name="Spatafora J."/>
            <person name="Crous P."/>
            <person name="Grigoriev I."/>
        </authorList>
    </citation>
    <scope>NUCLEOTIDE SEQUENCE</scope>
    <source>
        <strain evidence="1">CBS 675.92</strain>
    </source>
</reference>
<keyword evidence="2" id="KW-1185">Reference proteome</keyword>
<evidence type="ECO:0000313" key="2">
    <source>
        <dbReference type="Proteomes" id="UP000800035"/>
    </source>
</evidence>
<evidence type="ECO:0000313" key="1">
    <source>
        <dbReference type="EMBL" id="KAF1958481.1"/>
    </source>
</evidence>
<evidence type="ECO:0008006" key="3">
    <source>
        <dbReference type="Google" id="ProtNLM"/>
    </source>
</evidence>
<dbReference type="Proteomes" id="UP000800035">
    <property type="component" value="Unassembled WGS sequence"/>
</dbReference>
<sequence>MRHVRSQRMIRRMYSPRARVTQIRMALDEKRPSCDRCKKRRLQCDGPKDPTWIISQMTTSSLSRATTPLSRGIPSDPSFIAFDDDLCLAYASTYLLRGGNVELAYDKIHCQVGASTDPFSPGLSLLRSSGIGLATPLFGSCNRRKAITNRGNEKYGDVLNQLNWYLAQTKL</sequence>
<protein>
    <recommendedName>
        <fullName evidence="3">Zn(2)-C6 fungal-type domain-containing protein</fullName>
    </recommendedName>
</protein>
<organism evidence="1 2">
    <name type="scientific">Byssothecium circinans</name>
    <dbReference type="NCBI Taxonomy" id="147558"/>
    <lineage>
        <taxon>Eukaryota</taxon>
        <taxon>Fungi</taxon>
        <taxon>Dikarya</taxon>
        <taxon>Ascomycota</taxon>
        <taxon>Pezizomycotina</taxon>
        <taxon>Dothideomycetes</taxon>
        <taxon>Pleosporomycetidae</taxon>
        <taxon>Pleosporales</taxon>
        <taxon>Massarineae</taxon>
        <taxon>Massarinaceae</taxon>
        <taxon>Byssothecium</taxon>
    </lineage>
</organism>
<dbReference type="EMBL" id="ML976987">
    <property type="protein sequence ID" value="KAF1958481.1"/>
    <property type="molecule type" value="Genomic_DNA"/>
</dbReference>
<dbReference type="AlphaFoldDB" id="A0A6A5U0P2"/>
<dbReference type="OrthoDB" id="5126878at2759"/>